<evidence type="ECO:0000256" key="1">
    <source>
        <dbReference type="ARBA" id="ARBA00022448"/>
    </source>
</evidence>
<protein>
    <submittedName>
        <fullName evidence="6">Mitochondrial phosphate carrier protein 2, mitochondrial</fullName>
    </submittedName>
</protein>
<feature type="domain" description="Rubredoxin-like" evidence="5">
    <location>
        <begin position="71"/>
        <end position="111"/>
    </location>
</feature>
<dbReference type="Proteomes" id="UP000685013">
    <property type="component" value="Chromosome 11"/>
</dbReference>
<sequence length="249" mass="27400">MASVSATSLRFQLPPNQHSKIYQEDGGADRHSSFLSLKSSFFSPLRNIPSLRKQNSAVAAAPKVSMRVASKQAYICRDCGYIYNDRTPFEKLPDKYFCPVCGAPKRRFRPYEQSVTKNANEFDTRKARKAQIQKDEAIGKVLPIAAAVGIVALVQKPGNVLHKDRMVSEGACKFGSYEFFKNYYSYMVGTENAANDKTFTYLAASASAEVIADVALCPMEAVKVGVQTLRSILSVLLGSTKAWILFGGV</sequence>
<organism evidence="6 7">
    <name type="scientific">Cucurbita argyrosperma subsp. sororia</name>
    <dbReference type="NCBI Taxonomy" id="37648"/>
    <lineage>
        <taxon>Eukaryota</taxon>
        <taxon>Viridiplantae</taxon>
        <taxon>Streptophyta</taxon>
        <taxon>Embryophyta</taxon>
        <taxon>Tracheophyta</taxon>
        <taxon>Spermatophyta</taxon>
        <taxon>Magnoliopsida</taxon>
        <taxon>eudicotyledons</taxon>
        <taxon>Gunneridae</taxon>
        <taxon>Pentapetalae</taxon>
        <taxon>rosids</taxon>
        <taxon>fabids</taxon>
        <taxon>Cucurbitales</taxon>
        <taxon>Cucurbitaceae</taxon>
        <taxon>Cucurbiteae</taxon>
        <taxon>Cucurbita</taxon>
    </lineage>
</organism>
<evidence type="ECO:0000313" key="7">
    <source>
        <dbReference type="Proteomes" id="UP000685013"/>
    </source>
</evidence>
<keyword evidence="2" id="KW-0479">Metal-binding</keyword>
<keyword evidence="7" id="KW-1185">Reference proteome</keyword>
<dbReference type="InterPro" id="IPR024934">
    <property type="entry name" value="Rubredoxin-like_dom"/>
</dbReference>
<dbReference type="PROSITE" id="PS50903">
    <property type="entry name" value="RUBREDOXIN_LIKE"/>
    <property type="match status" value="1"/>
</dbReference>
<name>A0AAV6MTZ4_9ROSI</name>
<dbReference type="PANTHER" id="PTHR48136:SF1">
    <property type="entry name" value="RUBREDOXIN-LIKE SUPERFAMILY PROTEIN"/>
    <property type="match status" value="1"/>
</dbReference>
<accession>A0AAV6MTZ4</accession>
<dbReference type="GO" id="GO:0005506">
    <property type="term" value="F:iron ion binding"/>
    <property type="evidence" value="ECO:0007669"/>
    <property type="project" value="InterPro"/>
</dbReference>
<keyword evidence="3" id="KW-0249">Electron transport</keyword>
<evidence type="ECO:0000256" key="2">
    <source>
        <dbReference type="ARBA" id="ARBA00022723"/>
    </source>
</evidence>
<evidence type="ECO:0000256" key="4">
    <source>
        <dbReference type="ARBA" id="ARBA00023004"/>
    </source>
</evidence>
<dbReference type="EMBL" id="JAGKQH010000011">
    <property type="protein sequence ID" value="KAG6587388.1"/>
    <property type="molecule type" value="Genomic_DNA"/>
</dbReference>
<evidence type="ECO:0000313" key="6">
    <source>
        <dbReference type="EMBL" id="KAG6587388.1"/>
    </source>
</evidence>
<reference evidence="6 7" key="1">
    <citation type="journal article" date="2021" name="Hortic Res">
        <title>The domestication of Cucurbita argyrosperma as revealed by the genome of its wild relative.</title>
        <authorList>
            <person name="Barrera-Redondo J."/>
            <person name="Sanchez-de la Vega G."/>
            <person name="Aguirre-Liguori J.A."/>
            <person name="Castellanos-Morales G."/>
            <person name="Gutierrez-Guerrero Y.T."/>
            <person name="Aguirre-Dugua X."/>
            <person name="Aguirre-Planter E."/>
            <person name="Tenaillon M.I."/>
            <person name="Lira-Saade R."/>
            <person name="Eguiarte L.E."/>
        </authorList>
    </citation>
    <scope>NUCLEOTIDE SEQUENCE [LARGE SCALE GENOMIC DNA]</scope>
    <source>
        <strain evidence="6">JBR-2021</strain>
    </source>
</reference>
<gene>
    <name evidence="6" type="primary">MPT2</name>
    <name evidence="6" type="ORF">SDJN03_15953</name>
</gene>
<dbReference type="PANTHER" id="PTHR48136">
    <property type="entry name" value="RUBREDOXIN-LIKE SUPERFAMILY PROTEIN"/>
    <property type="match status" value="1"/>
</dbReference>
<evidence type="ECO:0000256" key="3">
    <source>
        <dbReference type="ARBA" id="ARBA00022982"/>
    </source>
</evidence>
<dbReference type="InterPro" id="IPR024935">
    <property type="entry name" value="Rubredoxin_dom"/>
</dbReference>
<feature type="non-terminal residue" evidence="6">
    <location>
        <position position="1"/>
    </location>
</feature>
<comment type="caution">
    <text evidence="6">The sequence shown here is derived from an EMBL/GenBank/DDBJ whole genome shotgun (WGS) entry which is preliminary data.</text>
</comment>
<proteinExistence type="predicted"/>
<keyword evidence="1" id="KW-0813">Transport</keyword>
<keyword evidence="4" id="KW-0408">Iron</keyword>
<evidence type="ECO:0000259" key="5">
    <source>
        <dbReference type="PROSITE" id="PS50903"/>
    </source>
</evidence>
<dbReference type="CDD" id="cd00730">
    <property type="entry name" value="rubredoxin"/>
    <property type="match status" value="1"/>
</dbReference>
<dbReference type="AlphaFoldDB" id="A0AAV6MTZ4"/>